<feature type="chain" id="PRO_5009921705" evidence="1">
    <location>
        <begin position="21"/>
        <end position="185"/>
    </location>
</feature>
<dbReference type="Pfam" id="PF10626">
    <property type="entry name" value="TraO"/>
    <property type="match status" value="1"/>
</dbReference>
<protein>
    <submittedName>
        <fullName evidence="2">Conjugative transposon protein TraO</fullName>
    </submittedName>
</protein>
<dbReference type="OrthoDB" id="1078465at2"/>
<dbReference type="InterPro" id="IPR018899">
    <property type="entry name" value="Conjug_transposon_Tra0"/>
</dbReference>
<evidence type="ECO:0000313" key="2">
    <source>
        <dbReference type="EMBL" id="SHK82149.1"/>
    </source>
</evidence>
<reference evidence="3" key="1">
    <citation type="submission" date="2016-11" db="EMBL/GenBank/DDBJ databases">
        <authorList>
            <person name="Varghese N."/>
            <person name="Submissions S."/>
        </authorList>
    </citation>
    <scope>NUCLEOTIDE SEQUENCE [LARGE SCALE GENOMIC DNA]</scope>
    <source>
        <strain evidence="3">DSM 26899</strain>
    </source>
</reference>
<keyword evidence="3" id="KW-1185">Reference proteome</keyword>
<dbReference type="STRING" id="1302687.SAMN05444267_100865"/>
<gene>
    <name evidence="2" type="ORF">SAMN05444267_100865</name>
</gene>
<feature type="signal peptide" evidence="1">
    <location>
        <begin position="1"/>
        <end position="20"/>
    </location>
</feature>
<dbReference type="Proteomes" id="UP000184364">
    <property type="component" value="Unassembled WGS sequence"/>
</dbReference>
<dbReference type="EMBL" id="FRAV01000008">
    <property type="protein sequence ID" value="SHK82149.1"/>
    <property type="molecule type" value="Genomic_DNA"/>
</dbReference>
<proteinExistence type="predicted"/>
<dbReference type="AlphaFoldDB" id="A0A1M6VL11"/>
<name>A0A1M6VL11_9FLAO</name>
<organism evidence="2 3">
    <name type="scientific">Chryseobacterium polytrichastri</name>
    <dbReference type="NCBI Taxonomy" id="1302687"/>
    <lineage>
        <taxon>Bacteria</taxon>
        <taxon>Pseudomonadati</taxon>
        <taxon>Bacteroidota</taxon>
        <taxon>Flavobacteriia</taxon>
        <taxon>Flavobacteriales</taxon>
        <taxon>Weeksellaceae</taxon>
        <taxon>Chryseobacterium group</taxon>
        <taxon>Chryseobacterium</taxon>
    </lineage>
</organism>
<dbReference type="RefSeq" id="WP_071254664.1">
    <property type="nucleotide sequence ID" value="NZ_FRAV01000008.1"/>
</dbReference>
<sequence>MNKKLIYMIVLLLLSLTVRAQRMLPKQKGIEANFGLLFTSDSQYYFVNTGIIIHTKKGNYHSYTLEYSRDNIPYRNTEIRIESYTAEAGYSLNLIANRTRNLMINSSLSATAGYEEINKGELLLYDGARLINQSSFVYGVSGKLSMEIYLSDRIVLLTSGKLQHLWNTSLSPLRCSVGIGIRFNL</sequence>
<evidence type="ECO:0000313" key="3">
    <source>
        <dbReference type="Proteomes" id="UP000184364"/>
    </source>
</evidence>
<keyword evidence="1" id="KW-0732">Signal</keyword>
<evidence type="ECO:0000256" key="1">
    <source>
        <dbReference type="SAM" id="SignalP"/>
    </source>
</evidence>
<accession>A0A1M6VL11</accession>